<reference evidence="2" key="1">
    <citation type="submission" date="2015-06" db="UniProtKB">
        <authorList>
            <consortium name="EnsemblPlants"/>
        </authorList>
    </citation>
    <scope>IDENTIFICATION</scope>
</reference>
<dbReference type="PANTHER" id="PTHR31264:SF9">
    <property type="entry name" value="F-BOX DOMAIN-CONTAINING PROTEIN"/>
    <property type="match status" value="1"/>
</dbReference>
<evidence type="ECO:0000313" key="2">
    <source>
        <dbReference type="EnsemblPlants" id="EMT23221"/>
    </source>
</evidence>
<proteinExistence type="predicted"/>
<name>M8CIU8_AEGTA</name>
<dbReference type="EnsemblPlants" id="EMT23221">
    <property type="protein sequence ID" value="EMT23221"/>
    <property type="gene ID" value="F775_01451"/>
</dbReference>
<sequence>MARYHITHSTRPSPFRQHKENRSLSNSTTTHPPPPAPPLPISPTAVSSADRPGNGVDSDGHPRAPLGRDLSPAARLGGPRPRLRRLRLLPPTAPCSADFAASTPPPSSLFSTVSGSPPPHCRHWTVQDIRDGRVLLDREPGQHGRPPVFREIVVCDPLHRRYVLLPPVPHDLAASLEYPFPPVRKPRCKPFLVPLGEEEAADGETTFRVILMAHCKTNLAALVFSSSTGQWQAAASKAWSDLALGERDMAEMSQVHPFILTRHYAYGCFYWDWVQFGGQKLLLLDTSNMEFSIADLPPGEWNNRGLAIVEAGEGRLGMFGFHGETSSDLSYTVAWNKDNLTRFWVHISYNRCKTECHFKRMRFRAVVIRSVLCVRNDLGFDSVDSLRRFEHLPCQQVGA</sequence>
<dbReference type="ExpressionAtlas" id="M8CIU8">
    <property type="expression patterns" value="baseline"/>
</dbReference>
<organism evidence="2">
    <name type="scientific">Aegilops tauschii</name>
    <name type="common">Tausch's goatgrass</name>
    <name type="synonym">Aegilops squarrosa</name>
    <dbReference type="NCBI Taxonomy" id="37682"/>
    <lineage>
        <taxon>Eukaryota</taxon>
        <taxon>Viridiplantae</taxon>
        <taxon>Streptophyta</taxon>
        <taxon>Embryophyta</taxon>
        <taxon>Tracheophyta</taxon>
        <taxon>Spermatophyta</taxon>
        <taxon>Magnoliopsida</taxon>
        <taxon>Liliopsida</taxon>
        <taxon>Poales</taxon>
        <taxon>Poaceae</taxon>
        <taxon>BOP clade</taxon>
        <taxon>Pooideae</taxon>
        <taxon>Triticodae</taxon>
        <taxon>Triticeae</taxon>
        <taxon>Triticinae</taxon>
        <taxon>Aegilops</taxon>
    </lineage>
</organism>
<feature type="region of interest" description="Disordered" evidence="1">
    <location>
        <begin position="1"/>
        <end position="83"/>
    </location>
</feature>
<dbReference type="PANTHER" id="PTHR31264">
    <property type="entry name" value="OS07G0554500 PROTEIN-RELATED"/>
    <property type="match status" value="1"/>
</dbReference>
<protein>
    <submittedName>
        <fullName evidence="2">Uncharacterized protein</fullName>
    </submittedName>
</protein>
<accession>M8CIU8</accession>
<dbReference type="AlphaFoldDB" id="M8CIU8"/>
<feature type="compositionally biased region" description="Pro residues" evidence="1">
    <location>
        <begin position="31"/>
        <end position="41"/>
    </location>
</feature>
<evidence type="ECO:0000256" key="1">
    <source>
        <dbReference type="SAM" id="MobiDB-lite"/>
    </source>
</evidence>